<evidence type="ECO:0000313" key="2">
    <source>
        <dbReference type="EMBL" id="KAA0057230.1"/>
    </source>
</evidence>
<accession>A0A5D3D5E1</accession>
<proteinExistence type="predicted"/>
<protein>
    <submittedName>
        <fullName evidence="3">Surfeit locus protein 2</fullName>
    </submittedName>
</protein>
<dbReference type="STRING" id="1194695.A0A5D3D5E1"/>
<dbReference type="EMBL" id="SSTD01007479">
    <property type="protein sequence ID" value="TYK18732.1"/>
    <property type="molecule type" value="Genomic_DNA"/>
</dbReference>
<dbReference type="InterPro" id="IPR008833">
    <property type="entry name" value="Surf2"/>
</dbReference>
<dbReference type="Pfam" id="PF05477">
    <property type="entry name" value="SURF2"/>
    <property type="match status" value="1"/>
</dbReference>
<dbReference type="PANTHER" id="PTHR47854:SF1">
    <property type="entry name" value="SURFEIT LOCUS PROTEIN 2 (SURF2)"/>
    <property type="match status" value="1"/>
</dbReference>
<dbReference type="PANTHER" id="PTHR47854">
    <property type="entry name" value="SURFEIT LOCUS PROTEIN 2 (SURF2)"/>
    <property type="match status" value="1"/>
</dbReference>
<dbReference type="Proteomes" id="UP000321393">
    <property type="component" value="Unassembled WGS sequence"/>
</dbReference>
<feature type="compositionally biased region" description="Basic residues" evidence="1">
    <location>
        <begin position="364"/>
        <end position="374"/>
    </location>
</feature>
<evidence type="ECO:0000313" key="5">
    <source>
        <dbReference type="Proteomes" id="UP000321947"/>
    </source>
</evidence>
<evidence type="ECO:0000256" key="1">
    <source>
        <dbReference type="SAM" id="MobiDB-lite"/>
    </source>
</evidence>
<feature type="compositionally biased region" description="Basic and acidic residues" evidence="1">
    <location>
        <begin position="308"/>
        <end position="318"/>
    </location>
</feature>
<sequence length="374" mass="42567">MFLKLESWKKACIFEEASIFDDVLEVEDLEESLDLQRSFNLRSLGRKLVSSSASIFEGGRLQELKRLLSLERILSVPSGVKGFYGLDPVLVLKQPPKPTRYPLYPPNQNPSMSTSTAEETVEGLHLLGQPTFTELDNGRFRCVETGHEVLAKDKDSYSRTKRCRLGLVDFALSRRKAPLNMFEQDPLSRSKLKCKLTGDTINKTEEHIWKHINGKRFLNKLEQKESEKDSMAKSGEQQSKKKAAKELKPSTENSKKKKKKKKKEQEETISEAQECNGESDPEDAFWMPPVGQRWDNDNGGDRWASGSDLEHESDKIIAMDDEDDKDEHGGNKSDEDKHHENESDELSKRTKRMSIEIGPSSFASRKKKSKKSST</sequence>
<organism evidence="3 5">
    <name type="scientific">Cucumis melo var. makuwa</name>
    <name type="common">Oriental melon</name>
    <dbReference type="NCBI Taxonomy" id="1194695"/>
    <lineage>
        <taxon>Eukaryota</taxon>
        <taxon>Viridiplantae</taxon>
        <taxon>Streptophyta</taxon>
        <taxon>Embryophyta</taxon>
        <taxon>Tracheophyta</taxon>
        <taxon>Spermatophyta</taxon>
        <taxon>Magnoliopsida</taxon>
        <taxon>eudicotyledons</taxon>
        <taxon>Gunneridae</taxon>
        <taxon>Pentapetalae</taxon>
        <taxon>rosids</taxon>
        <taxon>fabids</taxon>
        <taxon>Cucurbitales</taxon>
        <taxon>Cucurbitaceae</taxon>
        <taxon>Benincaseae</taxon>
        <taxon>Cucumis</taxon>
    </lineage>
</organism>
<feature type="compositionally biased region" description="Basic and acidic residues" evidence="1">
    <location>
        <begin position="326"/>
        <end position="348"/>
    </location>
</feature>
<evidence type="ECO:0000313" key="3">
    <source>
        <dbReference type="EMBL" id="TYK18732.1"/>
    </source>
</evidence>
<dbReference type="OrthoDB" id="127285at2759"/>
<comment type="caution">
    <text evidence="3">The sequence shown here is derived from an EMBL/GenBank/DDBJ whole genome shotgun (WGS) entry which is preliminary data.</text>
</comment>
<gene>
    <name evidence="3" type="ORF">E5676_scaffold257G00330</name>
    <name evidence="2" type="ORF">E6C27_scaffold280G00650</name>
</gene>
<dbReference type="Proteomes" id="UP000321947">
    <property type="component" value="Unassembled WGS sequence"/>
</dbReference>
<feature type="region of interest" description="Disordered" evidence="1">
    <location>
        <begin position="224"/>
        <end position="374"/>
    </location>
</feature>
<evidence type="ECO:0000313" key="4">
    <source>
        <dbReference type="Proteomes" id="UP000321393"/>
    </source>
</evidence>
<dbReference type="EMBL" id="SSTE01007195">
    <property type="protein sequence ID" value="KAA0057230.1"/>
    <property type="molecule type" value="Genomic_DNA"/>
</dbReference>
<name>A0A5D3D5E1_CUCMM</name>
<reference evidence="4 5" key="1">
    <citation type="submission" date="2019-08" db="EMBL/GenBank/DDBJ databases">
        <title>Draft genome sequences of two oriental melons (Cucumis melo L. var makuwa).</title>
        <authorList>
            <person name="Kwon S.-Y."/>
        </authorList>
    </citation>
    <scope>NUCLEOTIDE SEQUENCE [LARGE SCALE GENOMIC DNA]</scope>
    <source>
        <strain evidence="5">cv. Chang Bougi</strain>
        <strain evidence="4">cv. SW 3</strain>
        <tissue evidence="3">Leaf</tissue>
    </source>
</reference>
<dbReference type="AlphaFoldDB" id="A0A5D3D5E1"/>